<evidence type="ECO:0000313" key="4">
    <source>
        <dbReference type="Proteomes" id="UP000255082"/>
    </source>
</evidence>
<feature type="transmembrane region" description="Helical" evidence="2">
    <location>
        <begin position="225"/>
        <end position="250"/>
    </location>
</feature>
<feature type="compositionally biased region" description="Low complexity" evidence="1">
    <location>
        <begin position="28"/>
        <end position="39"/>
    </location>
</feature>
<sequence>MWVWIVSAIGVVLVIGLIGSACSGGSSTTATPTLTHTTAPQPFTAPSAADTGYTPAAPPVTTAATPAAELTIPDDLIGKNGAIAEAELKKLGFKDIQHASGTPGVQMVIMLSNWTVTEVEPGPGTVVSADTRSCSRWSRRTANSNLFAPNGIHMNTRMARRIGSGIVAALLLAVAFLGLAATANAEAPAEPATVAAAATEPEVQPITTAQPILCLMPGDTMELRAGIGAVIGALAGLPLFIVGAIPGAIIGAGMGALSWQIANWSLQQQGGCHP</sequence>
<evidence type="ECO:0000256" key="1">
    <source>
        <dbReference type="SAM" id="MobiDB-lite"/>
    </source>
</evidence>
<reference evidence="3 4" key="1">
    <citation type="submission" date="2018-06" db="EMBL/GenBank/DDBJ databases">
        <authorList>
            <consortium name="Pathogen Informatics"/>
            <person name="Doyle S."/>
        </authorList>
    </citation>
    <scope>NUCLEOTIDE SEQUENCE [LARGE SCALE GENOMIC DNA]</scope>
    <source>
        <strain evidence="3 4">NCTC13184</strain>
    </source>
</reference>
<organism evidence="3 4">
    <name type="scientific">Nocardia africana</name>
    <dbReference type="NCBI Taxonomy" id="134964"/>
    <lineage>
        <taxon>Bacteria</taxon>
        <taxon>Bacillati</taxon>
        <taxon>Actinomycetota</taxon>
        <taxon>Actinomycetes</taxon>
        <taxon>Mycobacteriales</taxon>
        <taxon>Nocardiaceae</taxon>
        <taxon>Nocardia</taxon>
    </lineage>
</organism>
<evidence type="ECO:0000256" key="2">
    <source>
        <dbReference type="SAM" id="Phobius"/>
    </source>
</evidence>
<keyword evidence="2" id="KW-0812">Transmembrane</keyword>
<dbReference type="AlphaFoldDB" id="A0A378X0R3"/>
<proteinExistence type="predicted"/>
<feature type="transmembrane region" description="Helical" evidence="2">
    <location>
        <begin position="6"/>
        <end position="24"/>
    </location>
</feature>
<feature type="region of interest" description="Disordered" evidence="1">
    <location>
        <begin position="28"/>
        <end position="57"/>
    </location>
</feature>
<name>A0A378X0R3_9NOCA</name>
<gene>
    <name evidence="3" type="ORF">NCTC13184_05726</name>
</gene>
<evidence type="ECO:0000313" key="3">
    <source>
        <dbReference type="EMBL" id="SUA47186.1"/>
    </source>
</evidence>
<dbReference type="EMBL" id="UGRU01000001">
    <property type="protein sequence ID" value="SUA47186.1"/>
    <property type="molecule type" value="Genomic_DNA"/>
</dbReference>
<keyword evidence="2" id="KW-0472">Membrane</keyword>
<keyword evidence="2" id="KW-1133">Transmembrane helix</keyword>
<accession>A0A378X0R3</accession>
<protein>
    <recommendedName>
        <fullName evidence="5">PASTA domain-containing protein</fullName>
    </recommendedName>
</protein>
<dbReference type="Proteomes" id="UP000255082">
    <property type="component" value="Unassembled WGS sequence"/>
</dbReference>
<evidence type="ECO:0008006" key="5">
    <source>
        <dbReference type="Google" id="ProtNLM"/>
    </source>
</evidence>
<feature type="transmembrane region" description="Helical" evidence="2">
    <location>
        <begin position="162"/>
        <end position="181"/>
    </location>
</feature>